<comment type="function">
    <text evidence="10">Catalyzes the acyloin condensation reaction between C atoms 2 and 3 of pyruvate and glyceraldehyde 3-phosphate to yield 1-deoxy-D-xylulose-5-phosphate (DXP).</text>
</comment>
<dbReference type="HAMAP" id="MF_00315">
    <property type="entry name" value="DXP_synth"/>
    <property type="match status" value="1"/>
</dbReference>
<keyword evidence="13" id="KW-1185">Reference proteome</keyword>
<dbReference type="InterPro" id="IPR009014">
    <property type="entry name" value="Transketo_C/PFOR_II"/>
</dbReference>
<evidence type="ECO:0000256" key="8">
    <source>
        <dbReference type="ARBA" id="ARBA00023052"/>
    </source>
</evidence>
<dbReference type="Proteomes" id="UP001500841">
    <property type="component" value="Unassembled WGS sequence"/>
</dbReference>
<evidence type="ECO:0000256" key="10">
    <source>
        <dbReference type="HAMAP-Rule" id="MF_00315"/>
    </source>
</evidence>
<gene>
    <name evidence="10 12" type="primary">dxs</name>
    <name evidence="12" type="ORF">GCM10022392_22150</name>
</gene>
<dbReference type="NCBIfam" id="NF003933">
    <property type="entry name" value="PRK05444.2-2"/>
    <property type="match status" value="1"/>
</dbReference>
<dbReference type="InterPro" id="IPR020826">
    <property type="entry name" value="Transketolase_BS"/>
</dbReference>
<dbReference type="PANTHER" id="PTHR43322:SF5">
    <property type="entry name" value="1-DEOXY-D-XYLULOSE-5-PHOSPHATE SYNTHASE, CHLOROPLASTIC"/>
    <property type="match status" value="1"/>
</dbReference>
<dbReference type="SUPFAM" id="SSF52518">
    <property type="entry name" value="Thiamin diphosphate-binding fold (THDP-binding)"/>
    <property type="match status" value="2"/>
</dbReference>
<dbReference type="EC" id="2.2.1.7" evidence="10"/>
<proteinExistence type="inferred from homology"/>
<comment type="similarity">
    <text evidence="2 10">Belongs to the transketolase family. DXPS subfamily.</text>
</comment>
<keyword evidence="8 10" id="KW-0786">Thiamine pyrophosphate</keyword>
<dbReference type="CDD" id="cd07033">
    <property type="entry name" value="TPP_PYR_DXS_TK_like"/>
    <property type="match status" value="1"/>
</dbReference>
<evidence type="ECO:0000256" key="2">
    <source>
        <dbReference type="ARBA" id="ARBA00011081"/>
    </source>
</evidence>
<feature type="binding site" evidence="10">
    <location>
        <position position="180"/>
    </location>
    <ligand>
        <name>Mg(2+)</name>
        <dbReference type="ChEBI" id="CHEBI:18420"/>
    </ligand>
</feature>
<dbReference type="SUPFAM" id="SSF52922">
    <property type="entry name" value="TK C-terminal domain-like"/>
    <property type="match status" value="1"/>
</dbReference>
<sequence>MQVKAGELLENINYPSDLKKLSEDQLEQVCQELRQYIIDIVSVNGGHFAASLGVVELTVALHYVLNTPYDQLVWDVGHQAYGHKILTGRRDVFDTNRLYGGISGFPKRSESEYDTFGVGHSSTSISAALGMAVASHYKGETGRQHVAVIGDGSMTAGMAFEALNHAGIESSNLLVILNDNNMAIDPNVGALKDYLTSITTSKPYNRFRDDIASVLAKISSIGPDAYNMVQKIEKSIKGTLLKRSNFFEALKFRYFGPIDGHDVKNMVKILKDLRDIPGPKLLHCITTKGKGYALAEKDQTKWHAPGLFDKITGEIKKTTYEKPQPPKYQDVFGLSIIELAEVNPKIMGITPAMPSGCSLNLMMKAMPNRAFDVGIAEQHAVTFSAGLATQGLIPFCNIYSSFMQRAYDQVIHDVAIQKLNVVFCLDRAGIAGADGPTHHGAYDLAYMRCIPNMTVSAPMNEEELRNLMYTAQQDDMGPFVIRYPRGNGVMVDWQRPFKAIQVGKGRKLTDGDDVAILTIGHVGNQAVKAIQELNTEGYYPAHYDMRFVKPLDEVLLQEVFKKFSKVITVEDGCLEGGMGSAILEFMADHNYKAQVVRLGIPDRVVEHGEQPELWAECGYNADAIAAQVREIGIKSSTNTIAS</sequence>
<evidence type="ECO:0000313" key="12">
    <source>
        <dbReference type="EMBL" id="GAA4098040.1"/>
    </source>
</evidence>
<keyword evidence="4 10" id="KW-0808">Transferase</keyword>
<evidence type="ECO:0000256" key="7">
    <source>
        <dbReference type="ARBA" id="ARBA00022977"/>
    </source>
</evidence>
<dbReference type="RefSeq" id="WP_345104161.1">
    <property type="nucleotide sequence ID" value="NZ_BAABCV010000007.1"/>
</dbReference>
<dbReference type="InterPro" id="IPR005475">
    <property type="entry name" value="Transketolase-like_Pyr-bd"/>
</dbReference>
<feature type="binding site" evidence="10">
    <location>
        <position position="377"/>
    </location>
    <ligand>
        <name>thiamine diphosphate</name>
        <dbReference type="ChEBI" id="CHEBI:58937"/>
    </ligand>
</feature>
<comment type="catalytic activity">
    <reaction evidence="10">
        <text>D-glyceraldehyde 3-phosphate + pyruvate + H(+) = 1-deoxy-D-xylulose 5-phosphate + CO2</text>
        <dbReference type="Rhea" id="RHEA:12605"/>
        <dbReference type="ChEBI" id="CHEBI:15361"/>
        <dbReference type="ChEBI" id="CHEBI:15378"/>
        <dbReference type="ChEBI" id="CHEBI:16526"/>
        <dbReference type="ChEBI" id="CHEBI:57792"/>
        <dbReference type="ChEBI" id="CHEBI:59776"/>
        <dbReference type="EC" id="2.2.1.7"/>
    </reaction>
</comment>
<comment type="subunit">
    <text evidence="3 10">Homodimer.</text>
</comment>
<evidence type="ECO:0000313" key="13">
    <source>
        <dbReference type="Proteomes" id="UP001500841"/>
    </source>
</evidence>
<dbReference type="Pfam" id="PF02779">
    <property type="entry name" value="Transket_pyr"/>
    <property type="match status" value="1"/>
</dbReference>
<feature type="binding site" evidence="10">
    <location>
        <begin position="119"/>
        <end position="121"/>
    </location>
    <ligand>
        <name>thiamine diphosphate</name>
        <dbReference type="ChEBI" id="CHEBI:58937"/>
    </ligand>
</feature>
<dbReference type="InterPro" id="IPR005477">
    <property type="entry name" value="Dxylulose-5-P_synthase"/>
</dbReference>
<dbReference type="EMBL" id="BAABCV010000007">
    <property type="protein sequence ID" value="GAA4098040.1"/>
    <property type="molecule type" value="Genomic_DNA"/>
</dbReference>
<comment type="pathway">
    <text evidence="1 10">Metabolic intermediate biosynthesis; 1-deoxy-D-xylulose 5-phosphate biosynthesis; 1-deoxy-D-xylulose 5-phosphate from D-glyceraldehyde 3-phosphate and pyruvate: step 1/1.</text>
</comment>
<keyword evidence="9 10" id="KW-0414">Isoprene biosynthesis</keyword>
<dbReference type="SMART" id="SM00861">
    <property type="entry name" value="Transket_pyr"/>
    <property type="match status" value="1"/>
</dbReference>
<dbReference type="Pfam" id="PF13292">
    <property type="entry name" value="DXP_synthase_N"/>
    <property type="match status" value="1"/>
</dbReference>
<comment type="cofactor">
    <cofactor evidence="10">
        <name>thiamine diphosphate</name>
        <dbReference type="ChEBI" id="CHEBI:58937"/>
    </cofactor>
    <text evidence="10">Binds 1 thiamine pyrophosphate per subunit.</text>
</comment>
<dbReference type="CDD" id="cd02007">
    <property type="entry name" value="TPP_DXS"/>
    <property type="match status" value="1"/>
</dbReference>
<feature type="domain" description="Transketolase-like pyrimidine-binding" evidence="11">
    <location>
        <begin position="326"/>
        <end position="491"/>
    </location>
</feature>
<evidence type="ECO:0000256" key="9">
    <source>
        <dbReference type="ARBA" id="ARBA00023229"/>
    </source>
</evidence>
<evidence type="ECO:0000256" key="3">
    <source>
        <dbReference type="ARBA" id="ARBA00011738"/>
    </source>
</evidence>
<feature type="binding site" evidence="10">
    <location>
        <position position="292"/>
    </location>
    <ligand>
        <name>thiamine diphosphate</name>
        <dbReference type="ChEBI" id="CHEBI:58937"/>
    </ligand>
</feature>
<name>A0ABP7WVW7_9SPHI</name>
<dbReference type="InterPro" id="IPR049557">
    <property type="entry name" value="Transketolase_CS"/>
</dbReference>
<evidence type="ECO:0000256" key="4">
    <source>
        <dbReference type="ARBA" id="ARBA00022679"/>
    </source>
</evidence>
<dbReference type="NCBIfam" id="TIGR00204">
    <property type="entry name" value="dxs"/>
    <property type="match status" value="1"/>
</dbReference>
<comment type="caution">
    <text evidence="12">The sequence shown here is derived from an EMBL/GenBank/DDBJ whole genome shotgun (WGS) entry which is preliminary data.</text>
</comment>
<organism evidence="12 13">
    <name type="scientific">Mucilaginibacter panaciglaebae</name>
    <dbReference type="NCBI Taxonomy" id="502331"/>
    <lineage>
        <taxon>Bacteria</taxon>
        <taxon>Pseudomonadati</taxon>
        <taxon>Bacteroidota</taxon>
        <taxon>Sphingobacteriia</taxon>
        <taxon>Sphingobacteriales</taxon>
        <taxon>Sphingobacteriaceae</taxon>
        <taxon>Mucilaginibacter</taxon>
    </lineage>
</organism>
<comment type="cofactor">
    <cofactor evidence="10">
        <name>Mg(2+)</name>
        <dbReference type="ChEBI" id="CHEBI:18420"/>
    </cofactor>
    <text evidence="10">Binds 1 Mg(2+) ion per subunit.</text>
</comment>
<feature type="binding site" evidence="10">
    <location>
        <position position="180"/>
    </location>
    <ligand>
        <name>thiamine diphosphate</name>
        <dbReference type="ChEBI" id="CHEBI:58937"/>
    </ligand>
</feature>
<keyword evidence="5 10" id="KW-0479">Metal-binding</keyword>
<protein>
    <recommendedName>
        <fullName evidence="10">1-deoxy-D-xylulose-5-phosphate synthase</fullName>
        <ecNumber evidence="10">2.2.1.7</ecNumber>
    </recommendedName>
    <alternativeName>
        <fullName evidence="10">1-deoxyxylulose-5-phosphate synthase</fullName>
        <shortName evidence="10">DXP synthase</shortName>
        <shortName evidence="10">DXPS</shortName>
    </alternativeName>
</protein>
<keyword evidence="6 10" id="KW-0460">Magnesium</keyword>
<evidence type="ECO:0000256" key="6">
    <source>
        <dbReference type="ARBA" id="ARBA00022842"/>
    </source>
</evidence>
<feature type="binding site" evidence="10">
    <location>
        <position position="151"/>
    </location>
    <ligand>
        <name>Mg(2+)</name>
        <dbReference type="ChEBI" id="CHEBI:18420"/>
    </ligand>
</feature>
<evidence type="ECO:0000259" key="11">
    <source>
        <dbReference type="SMART" id="SM00861"/>
    </source>
</evidence>
<reference evidence="13" key="1">
    <citation type="journal article" date="2019" name="Int. J. Syst. Evol. Microbiol.">
        <title>The Global Catalogue of Microorganisms (GCM) 10K type strain sequencing project: providing services to taxonomists for standard genome sequencing and annotation.</title>
        <authorList>
            <consortium name="The Broad Institute Genomics Platform"/>
            <consortium name="The Broad Institute Genome Sequencing Center for Infectious Disease"/>
            <person name="Wu L."/>
            <person name="Ma J."/>
        </authorList>
    </citation>
    <scope>NUCLEOTIDE SEQUENCE [LARGE SCALE GENOMIC DNA]</scope>
    <source>
        <strain evidence="13">JCM 17085</strain>
    </source>
</reference>
<dbReference type="InterPro" id="IPR033248">
    <property type="entry name" value="Transketolase_C"/>
</dbReference>
<dbReference type="Gene3D" id="3.40.50.920">
    <property type="match status" value="1"/>
</dbReference>
<dbReference type="PROSITE" id="PS00802">
    <property type="entry name" value="TRANSKETOLASE_2"/>
    <property type="match status" value="1"/>
</dbReference>
<keyword evidence="7 10" id="KW-0784">Thiamine biosynthesis</keyword>
<accession>A0ABP7WVW7</accession>
<evidence type="ECO:0000256" key="5">
    <source>
        <dbReference type="ARBA" id="ARBA00022723"/>
    </source>
</evidence>
<dbReference type="Pfam" id="PF02780">
    <property type="entry name" value="Transketolase_C"/>
    <property type="match status" value="1"/>
</dbReference>
<dbReference type="Gene3D" id="3.40.50.970">
    <property type="match status" value="2"/>
</dbReference>
<evidence type="ECO:0000256" key="1">
    <source>
        <dbReference type="ARBA" id="ARBA00004980"/>
    </source>
</evidence>
<dbReference type="PROSITE" id="PS00801">
    <property type="entry name" value="TRANSKETOLASE_1"/>
    <property type="match status" value="1"/>
</dbReference>
<feature type="binding site" evidence="10">
    <location>
        <position position="78"/>
    </location>
    <ligand>
        <name>thiamine diphosphate</name>
        <dbReference type="ChEBI" id="CHEBI:58937"/>
    </ligand>
</feature>
<feature type="binding site" evidence="10">
    <location>
        <begin position="152"/>
        <end position="153"/>
    </location>
    <ligand>
        <name>thiamine diphosphate</name>
        <dbReference type="ChEBI" id="CHEBI:58937"/>
    </ligand>
</feature>
<dbReference type="InterPro" id="IPR029061">
    <property type="entry name" value="THDP-binding"/>
</dbReference>
<dbReference type="PANTHER" id="PTHR43322">
    <property type="entry name" value="1-D-DEOXYXYLULOSE 5-PHOSPHATE SYNTHASE-RELATED"/>
    <property type="match status" value="1"/>
</dbReference>